<dbReference type="GO" id="GO:0016787">
    <property type="term" value="F:hydrolase activity"/>
    <property type="evidence" value="ECO:0007669"/>
    <property type="project" value="UniProtKB-KW"/>
</dbReference>
<keyword evidence="11" id="KW-1185">Reference proteome</keyword>
<dbReference type="EMBL" id="CP036279">
    <property type="protein sequence ID" value="QDU61040.1"/>
    <property type="molecule type" value="Genomic_DNA"/>
</dbReference>
<evidence type="ECO:0000313" key="10">
    <source>
        <dbReference type="EMBL" id="QDU61040.1"/>
    </source>
</evidence>
<evidence type="ECO:0000256" key="2">
    <source>
        <dbReference type="ARBA" id="ARBA00009959"/>
    </source>
</evidence>
<comment type="similarity">
    <text evidence="2 9">Belongs to the CRISPR-associated endoribonuclease Cas2 protein family.</text>
</comment>
<gene>
    <name evidence="10" type="primary">cas2_1</name>
    <name evidence="9" type="synonym">cas2</name>
    <name evidence="10" type="ORF">Pan216_18930</name>
</gene>
<dbReference type="HAMAP" id="MF_01471">
    <property type="entry name" value="Cas2"/>
    <property type="match status" value="1"/>
</dbReference>
<dbReference type="Pfam" id="PF09827">
    <property type="entry name" value="CRISPR_Cas2"/>
    <property type="match status" value="1"/>
</dbReference>
<comment type="function">
    <text evidence="9">CRISPR (clustered regularly interspaced short palindromic repeat), is an adaptive immune system that provides protection against mobile genetic elements (viruses, transposable elements and conjugative plasmids). CRISPR clusters contain sequences complementary to antecedent mobile elements and target invading nucleic acids. CRISPR clusters are transcribed and processed into CRISPR RNA (crRNA). Functions as a ssRNA-specific endoribonuclease. Involved in the integration of spacer DNA into the CRISPR cassette.</text>
</comment>
<dbReference type="KEGG" id="knv:Pan216_18930"/>
<evidence type="ECO:0000256" key="3">
    <source>
        <dbReference type="ARBA" id="ARBA00022722"/>
    </source>
</evidence>
<dbReference type="SUPFAM" id="SSF143430">
    <property type="entry name" value="TTP0101/SSO1404-like"/>
    <property type="match status" value="1"/>
</dbReference>
<accession>A0A518B221</accession>
<dbReference type="GO" id="GO:0043571">
    <property type="term" value="P:maintenance of CRISPR repeat elements"/>
    <property type="evidence" value="ECO:0007669"/>
    <property type="project" value="UniProtKB-UniRule"/>
</dbReference>
<dbReference type="RefSeq" id="WP_145257683.1">
    <property type="nucleotide sequence ID" value="NZ_CP036279.1"/>
</dbReference>
<evidence type="ECO:0000256" key="9">
    <source>
        <dbReference type="HAMAP-Rule" id="MF_01471"/>
    </source>
</evidence>
<evidence type="ECO:0000256" key="8">
    <source>
        <dbReference type="ARBA" id="ARBA00023118"/>
    </source>
</evidence>
<comment type="subunit">
    <text evidence="9">Homodimer, forms a heterotetramer with a Cas1 homodimer.</text>
</comment>
<evidence type="ECO:0000256" key="5">
    <source>
        <dbReference type="ARBA" id="ARBA00022759"/>
    </source>
</evidence>
<dbReference type="Gene3D" id="3.30.70.240">
    <property type="match status" value="1"/>
</dbReference>
<dbReference type="GO" id="GO:0046872">
    <property type="term" value="F:metal ion binding"/>
    <property type="evidence" value="ECO:0007669"/>
    <property type="project" value="UniProtKB-UniRule"/>
</dbReference>
<keyword evidence="6 9" id="KW-0378">Hydrolase</keyword>
<dbReference type="AlphaFoldDB" id="A0A518B221"/>
<evidence type="ECO:0000313" key="11">
    <source>
        <dbReference type="Proteomes" id="UP000317093"/>
    </source>
</evidence>
<keyword evidence="5 9" id="KW-0255">Endonuclease</keyword>
<dbReference type="PANTHER" id="PTHR34405">
    <property type="entry name" value="CRISPR-ASSOCIATED ENDORIBONUCLEASE CAS2"/>
    <property type="match status" value="1"/>
</dbReference>
<dbReference type="InterPro" id="IPR021127">
    <property type="entry name" value="CRISPR_associated_Cas2"/>
</dbReference>
<evidence type="ECO:0000256" key="4">
    <source>
        <dbReference type="ARBA" id="ARBA00022723"/>
    </source>
</evidence>
<keyword evidence="8 9" id="KW-0051">Antiviral defense</keyword>
<dbReference type="CDD" id="cd09725">
    <property type="entry name" value="Cas2_I_II_III"/>
    <property type="match status" value="1"/>
</dbReference>
<protein>
    <recommendedName>
        <fullName evidence="9">CRISPR-associated endoribonuclease Cas2</fullName>
        <ecNumber evidence="9">3.1.-.-</ecNumber>
    </recommendedName>
</protein>
<comment type="cofactor">
    <cofactor evidence="1 9">
        <name>Mg(2+)</name>
        <dbReference type="ChEBI" id="CHEBI:18420"/>
    </cofactor>
</comment>
<dbReference type="OrthoDB" id="9798176at2"/>
<dbReference type="EC" id="3.1.-.-" evidence="9"/>
<dbReference type="InterPro" id="IPR019199">
    <property type="entry name" value="Virulence_VapD/CRISPR_Cas2"/>
</dbReference>
<dbReference type="GO" id="GO:0051607">
    <property type="term" value="P:defense response to virus"/>
    <property type="evidence" value="ECO:0007669"/>
    <property type="project" value="UniProtKB-UniRule"/>
</dbReference>
<evidence type="ECO:0000256" key="7">
    <source>
        <dbReference type="ARBA" id="ARBA00022842"/>
    </source>
</evidence>
<dbReference type="Proteomes" id="UP000317093">
    <property type="component" value="Chromosome"/>
</dbReference>
<evidence type="ECO:0000256" key="1">
    <source>
        <dbReference type="ARBA" id="ARBA00001946"/>
    </source>
</evidence>
<keyword evidence="7 9" id="KW-0460">Magnesium</keyword>
<dbReference type="PANTHER" id="PTHR34405:SF3">
    <property type="entry name" value="CRISPR-ASSOCIATED ENDORIBONUCLEASE CAS2 3"/>
    <property type="match status" value="1"/>
</dbReference>
<name>A0A518B221_9BACT</name>
<keyword evidence="4 9" id="KW-0479">Metal-binding</keyword>
<dbReference type="GO" id="GO:0004521">
    <property type="term" value="F:RNA endonuclease activity"/>
    <property type="evidence" value="ECO:0007669"/>
    <property type="project" value="InterPro"/>
</dbReference>
<sequence>MSESKWWLVCYDVRDPKRLRQCAKVMEGHGERVQYSVFRCWLSAREMERLRWRLTTILEPEDDTLFIPLCPRCVRGMKVTHSVTKSPEWPEEPKRHEIV</sequence>
<keyword evidence="3 9" id="KW-0540">Nuclease</keyword>
<feature type="binding site" evidence="9">
    <location>
        <position position="12"/>
    </location>
    <ligand>
        <name>Mg(2+)</name>
        <dbReference type="ChEBI" id="CHEBI:18420"/>
        <note>catalytic</note>
    </ligand>
</feature>
<organism evidence="10 11">
    <name type="scientific">Kolteria novifilia</name>
    <dbReference type="NCBI Taxonomy" id="2527975"/>
    <lineage>
        <taxon>Bacteria</taxon>
        <taxon>Pseudomonadati</taxon>
        <taxon>Planctomycetota</taxon>
        <taxon>Planctomycetia</taxon>
        <taxon>Kolteriales</taxon>
        <taxon>Kolteriaceae</taxon>
        <taxon>Kolteria</taxon>
    </lineage>
</organism>
<proteinExistence type="inferred from homology"/>
<dbReference type="NCBIfam" id="TIGR01573">
    <property type="entry name" value="cas2"/>
    <property type="match status" value="1"/>
</dbReference>
<evidence type="ECO:0000256" key="6">
    <source>
        <dbReference type="ARBA" id="ARBA00022801"/>
    </source>
</evidence>
<reference evidence="10 11" key="1">
    <citation type="submission" date="2019-02" db="EMBL/GenBank/DDBJ databases">
        <title>Deep-cultivation of Planctomycetes and their phenomic and genomic characterization uncovers novel biology.</title>
        <authorList>
            <person name="Wiegand S."/>
            <person name="Jogler M."/>
            <person name="Boedeker C."/>
            <person name="Pinto D."/>
            <person name="Vollmers J."/>
            <person name="Rivas-Marin E."/>
            <person name="Kohn T."/>
            <person name="Peeters S.H."/>
            <person name="Heuer A."/>
            <person name="Rast P."/>
            <person name="Oberbeckmann S."/>
            <person name="Bunk B."/>
            <person name="Jeske O."/>
            <person name="Meyerdierks A."/>
            <person name="Storesund J.E."/>
            <person name="Kallscheuer N."/>
            <person name="Luecker S."/>
            <person name="Lage O.M."/>
            <person name="Pohl T."/>
            <person name="Merkel B.J."/>
            <person name="Hornburger P."/>
            <person name="Mueller R.-W."/>
            <person name="Bruemmer F."/>
            <person name="Labrenz M."/>
            <person name="Spormann A.M."/>
            <person name="Op den Camp H."/>
            <person name="Overmann J."/>
            <person name="Amann R."/>
            <person name="Jetten M.S.M."/>
            <person name="Mascher T."/>
            <person name="Medema M.H."/>
            <person name="Devos D.P."/>
            <person name="Kaster A.-K."/>
            <person name="Ovreas L."/>
            <person name="Rohde M."/>
            <person name="Galperin M.Y."/>
            <person name="Jogler C."/>
        </authorList>
    </citation>
    <scope>NUCLEOTIDE SEQUENCE [LARGE SCALE GENOMIC DNA]</scope>
    <source>
        <strain evidence="10 11">Pan216</strain>
    </source>
</reference>